<organism evidence="1 2">
    <name type="scientific">Entomophthora muscae</name>
    <dbReference type="NCBI Taxonomy" id="34485"/>
    <lineage>
        <taxon>Eukaryota</taxon>
        <taxon>Fungi</taxon>
        <taxon>Fungi incertae sedis</taxon>
        <taxon>Zoopagomycota</taxon>
        <taxon>Entomophthoromycotina</taxon>
        <taxon>Entomophthoromycetes</taxon>
        <taxon>Entomophthorales</taxon>
        <taxon>Entomophthoraceae</taxon>
        <taxon>Entomophthora</taxon>
    </lineage>
</organism>
<keyword evidence="2" id="KW-1185">Reference proteome</keyword>
<sequence length="209" mass="22659">MNLGGGKIYRPKNLGPEFVVILNQWCYGPLHSVRNIPDTYSCVINKLSPTANVKAPTATKQIAAVNVQTSAVTKQTSATNVQTSGAIKQIHTATIQKPTTTKQTSAVNVQALATTKQTSAVTVQAPLSSSRCPLLLPAPPASHPQTRHSWASLPLTSHLPAFALPCQQASPHPLLWEIARLENQERQFPKAKLGRNCCPIWEPTKWGMD</sequence>
<reference evidence="1" key="1">
    <citation type="submission" date="2022-04" db="EMBL/GenBank/DDBJ databases">
        <title>Genome of the entomopathogenic fungus Entomophthora muscae.</title>
        <authorList>
            <person name="Elya C."/>
            <person name="Lovett B.R."/>
            <person name="Lee E."/>
            <person name="Macias A.M."/>
            <person name="Hajek A.E."/>
            <person name="De Bivort B.L."/>
            <person name="Kasson M.T."/>
            <person name="De Fine Licht H.H."/>
            <person name="Stajich J.E."/>
        </authorList>
    </citation>
    <scope>NUCLEOTIDE SEQUENCE</scope>
    <source>
        <strain evidence="1">Berkeley</strain>
    </source>
</reference>
<gene>
    <name evidence="1" type="ORF">DSO57_1011841</name>
</gene>
<accession>A0ACC2RKX9</accession>
<evidence type="ECO:0000313" key="1">
    <source>
        <dbReference type="EMBL" id="KAJ9050724.1"/>
    </source>
</evidence>
<dbReference type="EMBL" id="QTSX02007141">
    <property type="protein sequence ID" value="KAJ9050724.1"/>
    <property type="molecule type" value="Genomic_DNA"/>
</dbReference>
<proteinExistence type="predicted"/>
<name>A0ACC2RKX9_9FUNG</name>
<dbReference type="Proteomes" id="UP001165960">
    <property type="component" value="Unassembled WGS sequence"/>
</dbReference>
<evidence type="ECO:0000313" key="2">
    <source>
        <dbReference type="Proteomes" id="UP001165960"/>
    </source>
</evidence>
<comment type="caution">
    <text evidence="1">The sequence shown here is derived from an EMBL/GenBank/DDBJ whole genome shotgun (WGS) entry which is preliminary data.</text>
</comment>
<protein>
    <submittedName>
        <fullName evidence="1">Uncharacterized protein</fullName>
    </submittedName>
</protein>